<sequence length="234" mass="27402">MMLLRELLETHDAVAILSEKMATRPAQVNLRAQLESYLQLSFIFMNDTHERAKAYHVDSVLKKIELYKYMASINELSRTQSDVLINNLETMLSNAEYIKIRDLIRNMRAKHNQQYAPWYKAYDANAKNLKELANIINRDDTYKLYGPLSKYAHGFMAMEGVQIDSDKTPAIRPLRLPLNYVDILNISGILSADSIRRVYSYYCTNWQNSFGLWYNFWSSEVEKFDHDFSAIKFL</sequence>
<dbReference type="EMBL" id="VSSQ01065285">
    <property type="protein sequence ID" value="MPN18033.1"/>
    <property type="molecule type" value="Genomic_DNA"/>
</dbReference>
<dbReference type="InterPro" id="IPR043733">
    <property type="entry name" value="DUF5677"/>
</dbReference>
<name>A0A645G1G0_9ZZZZ</name>
<gene>
    <name evidence="1" type="ORF">SDC9_165391</name>
</gene>
<proteinExistence type="predicted"/>
<accession>A0A645G1G0</accession>
<dbReference type="Pfam" id="PF18928">
    <property type="entry name" value="DUF5677"/>
    <property type="match status" value="1"/>
</dbReference>
<dbReference type="AlphaFoldDB" id="A0A645G1G0"/>
<protein>
    <submittedName>
        <fullName evidence="1">Uncharacterized protein</fullName>
    </submittedName>
</protein>
<organism evidence="1">
    <name type="scientific">bioreactor metagenome</name>
    <dbReference type="NCBI Taxonomy" id="1076179"/>
    <lineage>
        <taxon>unclassified sequences</taxon>
        <taxon>metagenomes</taxon>
        <taxon>ecological metagenomes</taxon>
    </lineage>
</organism>
<evidence type="ECO:0000313" key="1">
    <source>
        <dbReference type="EMBL" id="MPN18033.1"/>
    </source>
</evidence>
<reference evidence="1" key="1">
    <citation type="submission" date="2019-08" db="EMBL/GenBank/DDBJ databases">
        <authorList>
            <person name="Kucharzyk K."/>
            <person name="Murdoch R.W."/>
            <person name="Higgins S."/>
            <person name="Loffler F."/>
        </authorList>
    </citation>
    <scope>NUCLEOTIDE SEQUENCE</scope>
</reference>
<comment type="caution">
    <text evidence="1">The sequence shown here is derived from an EMBL/GenBank/DDBJ whole genome shotgun (WGS) entry which is preliminary data.</text>
</comment>